<protein>
    <submittedName>
        <fullName evidence="2">6662d144-370e-4387-9ad2-c32ee5c10848</fullName>
    </submittedName>
</protein>
<feature type="compositionally biased region" description="Low complexity" evidence="1">
    <location>
        <begin position="169"/>
        <end position="179"/>
    </location>
</feature>
<organism evidence="2 3">
    <name type="scientific">Thermothielavioides terrestris</name>
    <dbReference type="NCBI Taxonomy" id="2587410"/>
    <lineage>
        <taxon>Eukaryota</taxon>
        <taxon>Fungi</taxon>
        <taxon>Dikarya</taxon>
        <taxon>Ascomycota</taxon>
        <taxon>Pezizomycotina</taxon>
        <taxon>Sordariomycetes</taxon>
        <taxon>Sordariomycetidae</taxon>
        <taxon>Sordariales</taxon>
        <taxon>Chaetomiaceae</taxon>
        <taxon>Thermothielavioides</taxon>
    </lineage>
</organism>
<sequence>MKGWHTAHDSRYEVPAQSVSVARSACPPAWHQTPAAAAATPRRGDTAPPDLIVITSWTGAAPEHVAKYTAAYNTLYPGVLMLLITTAVADLVLRLTAQKLAALVPAVAYLLSEAPATDPSRSLPPPFGPVPPLLPPPHRPRFSTRLLHAFSEGGARKAVLLARACQQRGSSASSGARSGPGDDRPAGGDAAGGELSDAAGVGKGVVSRV</sequence>
<reference evidence="2 3" key="1">
    <citation type="submission" date="2018-04" db="EMBL/GenBank/DDBJ databases">
        <authorList>
            <person name="Huttner S."/>
            <person name="Dainat J."/>
        </authorList>
    </citation>
    <scope>NUCLEOTIDE SEQUENCE [LARGE SCALE GENOMIC DNA]</scope>
</reference>
<dbReference type="AlphaFoldDB" id="A0A446BPQ0"/>
<evidence type="ECO:0000313" key="3">
    <source>
        <dbReference type="Proteomes" id="UP000289323"/>
    </source>
</evidence>
<evidence type="ECO:0000256" key="1">
    <source>
        <dbReference type="SAM" id="MobiDB-lite"/>
    </source>
</evidence>
<gene>
    <name evidence="2" type="ORF">TT172_LOCUS6873</name>
</gene>
<proteinExistence type="predicted"/>
<evidence type="ECO:0000313" key="2">
    <source>
        <dbReference type="EMBL" id="SPQ24454.1"/>
    </source>
</evidence>
<accession>A0A446BPQ0</accession>
<feature type="region of interest" description="Disordered" evidence="1">
    <location>
        <begin position="169"/>
        <end position="209"/>
    </location>
</feature>
<name>A0A446BPQ0_9PEZI</name>
<dbReference type="Proteomes" id="UP000289323">
    <property type="component" value="Unassembled WGS sequence"/>
</dbReference>
<dbReference type="Pfam" id="PF05705">
    <property type="entry name" value="DUF829"/>
    <property type="match status" value="1"/>
</dbReference>
<dbReference type="InterPro" id="IPR008547">
    <property type="entry name" value="DUF829_TMEM53"/>
</dbReference>
<dbReference type="EMBL" id="OUUZ01000013">
    <property type="protein sequence ID" value="SPQ24454.1"/>
    <property type="molecule type" value="Genomic_DNA"/>
</dbReference>